<proteinExistence type="predicted"/>
<dbReference type="InterPro" id="IPR032710">
    <property type="entry name" value="NTF2-like_dom_sf"/>
</dbReference>
<sequence>MQKQEVQNWLDRYGRAWVEGDPEQITALFTENATYRETPFDPAMTGREAIRQYWQDGAADAQEDVAFSSKVWAIDGTTAVAGWQARFTRKACGSRVELDGTFRLKLTGSTDGLLCESLEEWWHRRET</sequence>
<dbReference type="SUPFAM" id="SSF54427">
    <property type="entry name" value="NTF2-like"/>
    <property type="match status" value="1"/>
</dbReference>
<evidence type="ECO:0000259" key="1">
    <source>
        <dbReference type="Pfam" id="PF12680"/>
    </source>
</evidence>
<dbReference type="Proteomes" id="UP000559404">
    <property type="component" value="Unassembled WGS sequence"/>
</dbReference>
<comment type="caution">
    <text evidence="2">The sequence shown here is derived from an EMBL/GenBank/DDBJ whole genome shotgun (WGS) entry which is preliminary data.</text>
</comment>
<dbReference type="Pfam" id="PF12680">
    <property type="entry name" value="SnoaL_2"/>
    <property type="match status" value="1"/>
</dbReference>
<reference evidence="2 3" key="2">
    <citation type="submission" date="2020-08" db="EMBL/GenBank/DDBJ databases">
        <title>Stappia taiwanensis sp. nov., isolated from a coastal thermal spring.</title>
        <authorList>
            <person name="Kampfer P."/>
        </authorList>
    </citation>
    <scope>NUCLEOTIDE SEQUENCE [LARGE SCALE GENOMIC DNA]</scope>
    <source>
        <strain evidence="2 3">DSM 23284</strain>
    </source>
</reference>
<keyword evidence="3" id="KW-1185">Reference proteome</keyword>
<dbReference type="EMBL" id="JACEON010000005">
    <property type="protein sequence ID" value="MBA4611443.1"/>
    <property type="molecule type" value="Genomic_DNA"/>
</dbReference>
<organism evidence="2 3">
    <name type="scientific">Stappia taiwanensis</name>
    <dbReference type="NCBI Taxonomy" id="992267"/>
    <lineage>
        <taxon>Bacteria</taxon>
        <taxon>Pseudomonadati</taxon>
        <taxon>Pseudomonadota</taxon>
        <taxon>Alphaproteobacteria</taxon>
        <taxon>Hyphomicrobiales</taxon>
        <taxon>Stappiaceae</taxon>
        <taxon>Stappia</taxon>
    </lineage>
</organism>
<evidence type="ECO:0000313" key="3">
    <source>
        <dbReference type="Proteomes" id="UP000559404"/>
    </source>
</evidence>
<protein>
    <submittedName>
        <fullName evidence="2">Nuclear transport factor 2 family protein</fullName>
    </submittedName>
</protein>
<gene>
    <name evidence="2" type="ORF">H1W37_07270</name>
</gene>
<feature type="domain" description="SnoaL-like" evidence="1">
    <location>
        <begin position="11"/>
        <end position="107"/>
    </location>
</feature>
<name>A0A838XX13_9HYPH</name>
<accession>A0A838XX13</accession>
<reference evidence="2 3" key="1">
    <citation type="submission" date="2020-07" db="EMBL/GenBank/DDBJ databases">
        <authorList>
            <person name="Li M."/>
        </authorList>
    </citation>
    <scope>NUCLEOTIDE SEQUENCE [LARGE SCALE GENOMIC DNA]</scope>
    <source>
        <strain evidence="2 3">DSM 23284</strain>
    </source>
</reference>
<dbReference type="RefSeq" id="WP_181759639.1">
    <property type="nucleotide sequence ID" value="NZ_BMCR01000006.1"/>
</dbReference>
<dbReference type="AlphaFoldDB" id="A0A838XX13"/>
<evidence type="ECO:0000313" key="2">
    <source>
        <dbReference type="EMBL" id="MBA4611443.1"/>
    </source>
</evidence>
<dbReference type="Gene3D" id="3.10.450.50">
    <property type="match status" value="1"/>
</dbReference>
<dbReference type="InterPro" id="IPR037401">
    <property type="entry name" value="SnoaL-like"/>
</dbReference>